<evidence type="ECO:0000313" key="3">
    <source>
        <dbReference type="EMBL" id="PWA36735.1"/>
    </source>
</evidence>
<keyword evidence="2" id="KW-0812">Transmembrane</keyword>
<dbReference type="PANTHER" id="PTHR31495:SF1">
    <property type="entry name" value="INACTIVE PEROXYGENASE-LIKE PROTEIN-RELATED"/>
    <property type="match status" value="1"/>
</dbReference>
<accession>A0A2U1KJ00</accession>
<evidence type="ECO:0000313" key="4">
    <source>
        <dbReference type="Proteomes" id="UP000245207"/>
    </source>
</evidence>
<evidence type="ECO:0000256" key="2">
    <source>
        <dbReference type="SAM" id="Phobius"/>
    </source>
</evidence>
<feature type="transmembrane region" description="Helical" evidence="2">
    <location>
        <begin position="34"/>
        <end position="53"/>
    </location>
</feature>
<dbReference type="GO" id="GO:0005509">
    <property type="term" value="F:calcium ion binding"/>
    <property type="evidence" value="ECO:0007669"/>
    <property type="project" value="TreeGrafter"/>
</dbReference>
<name>A0A2U1KJ00_ARTAN</name>
<dbReference type="InterPro" id="IPR007736">
    <property type="entry name" value="Caleosin-related"/>
</dbReference>
<dbReference type="GO" id="GO:0004497">
    <property type="term" value="F:monooxygenase activity"/>
    <property type="evidence" value="ECO:0007669"/>
    <property type="project" value="TreeGrafter"/>
</dbReference>
<dbReference type="STRING" id="35608.A0A2U1KJ00"/>
<protein>
    <submittedName>
        <fullName evidence="3">Caleosin-related, EF-hand domain pair</fullName>
    </submittedName>
</protein>
<comment type="caution">
    <text evidence="3">The sequence shown here is derived from an EMBL/GenBank/DDBJ whole genome shotgun (WGS) entry which is preliminary data.</text>
</comment>
<comment type="similarity">
    <text evidence="1">Belongs to the caleosin family.</text>
</comment>
<dbReference type="SUPFAM" id="SSF47473">
    <property type="entry name" value="EF-hand"/>
    <property type="match status" value="1"/>
</dbReference>
<evidence type="ECO:0000256" key="1">
    <source>
        <dbReference type="ARBA" id="ARBA00006765"/>
    </source>
</evidence>
<dbReference type="Pfam" id="PF05042">
    <property type="entry name" value="Caleosin"/>
    <property type="match status" value="1"/>
</dbReference>
<organism evidence="3 4">
    <name type="scientific">Artemisia annua</name>
    <name type="common">Sweet wormwood</name>
    <dbReference type="NCBI Taxonomy" id="35608"/>
    <lineage>
        <taxon>Eukaryota</taxon>
        <taxon>Viridiplantae</taxon>
        <taxon>Streptophyta</taxon>
        <taxon>Embryophyta</taxon>
        <taxon>Tracheophyta</taxon>
        <taxon>Spermatophyta</taxon>
        <taxon>Magnoliopsida</taxon>
        <taxon>eudicotyledons</taxon>
        <taxon>Gunneridae</taxon>
        <taxon>Pentapetalae</taxon>
        <taxon>asterids</taxon>
        <taxon>campanulids</taxon>
        <taxon>Asterales</taxon>
        <taxon>Asteraceae</taxon>
        <taxon>Asteroideae</taxon>
        <taxon>Anthemideae</taxon>
        <taxon>Artemisiinae</taxon>
        <taxon>Artemisia</taxon>
    </lineage>
</organism>
<dbReference type="EMBL" id="PKPP01017740">
    <property type="protein sequence ID" value="PWA36735.1"/>
    <property type="molecule type" value="Genomic_DNA"/>
</dbReference>
<dbReference type="PANTHER" id="PTHR31495">
    <property type="entry name" value="PEROXYGENASE 3-RELATED"/>
    <property type="match status" value="1"/>
</dbReference>
<keyword evidence="2" id="KW-1133">Transmembrane helix</keyword>
<reference evidence="3 4" key="1">
    <citation type="journal article" date="2018" name="Mol. Plant">
        <title>The genome of Artemisia annua provides insight into the evolution of Asteraceae family and artemisinin biosynthesis.</title>
        <authorList>
            <person name="Shen Q."/>
            <person name="Zhang L."/>
            <person name="Liao Z."/>
            <person name="Wang S."/>
            <person name="Yan T."/>
            <person name="Shi P."/>
            <person name="Liu M."/>
            <person name="Fu X."/>
            <person name="Pan Q."/>
            <person name="Wang Y."/>
            <person name="Lv Z."/>
            <person name="Lu X."/>
            <person name="Zhang F."/>
            <person name="Jiang W."/>
            <person name="Ma Y."/>
            <person name="Chen M."/>
            <person name="Hao X."/>
            <person name="Li L."/>
            <person name="Tang Y."/>
            <person name="Lv G."/>
            <person name="Zhou Y."/>
            <person name="Sun X."/>
            <person name="Brodelius P.E."/>
            <person name="Rose J.K.C."/>
            <person name="Tang K."/>
        </authorList>
    </citation>
    <scope>NUCLEOTIDE SEQUENCE [LARGE SCALE GENOMIC DNA]</scope>
    <source>
        <strain evidence="4">cv. Huhao1</strain>
        <tissue evidence="3">Leaf</tissue>
    </source>
</reference>
<keyword evidence="4" id="KW-1185">Reference proteome</keyword>
<gene>
    <name evidence="3" type="ORF">CTI12_AA597010</name>
</gene>
<dbReference type="InterPro" id="IPR011992">
    <property type="entry name" value="EF-hand-dom_pair"/>
</dbReference>
<keyword evidence="2" id="KW-0472">Membrane</keyword>
<proteinExistence type="inferred from homology"/>
<sequence>MESDQNVLQKHVAFFDRNKDGVIYPWETYQGFRAIGSGILLSLVAAIFINVSLSGKTRPGKKFPNLLFPIYLENIHLAKHGSDSGVYDTHGRLVHSKFEEIFHKHAHTSSDALTADELNEFVKGNREPKDYKGWIGGLVEWKFLHHIAKDNNGVLEKDTIKAVYDGSLFEKLAEQKTNSAKKKHTKAKALLKKRTQWEANEKRCMKERRKTTALRRKVIQTRRNWEDLQQVGIEHDNSEVDHEDILETLDYDTLHLAYDPESSTKFNC</sequence>
<dbReference type="OrthoDB" id="640742at2759"/>
<dbReference type="Proteomes" id="UP000245207">
    <property type="component" value="Unassembled WGS sequence"/>
</dbReference>
<dbReference type="AlphaFoldDB" id="A0A2U1KJ00"/>